<dbReference type="Gene3D" id="3.50.50.60">
    <property type="entry name" value="FAD/NAD(P)-binding domain"/>
    <property type="match status" value="2"/>
</dbReference>
<sequence length="481" mass="51433">MNRMEQHPILTFDKGRKVTFTFEGKTLEGYEGESVAAALHANGVRVLHESEVKHRPRGLFCAIGNCSSCMMKVDGVPNVRTCVEPLREGLRVERQEGHAHPKLDVEIESRLGERRNLIETDILVVGAGPAGMCAAIEAAKGGAKVILVERGQKLGGQLVKQTHKFFGSEKQQAGTRGITIAEGLEKEIAASPNIELWVNTSALGYYADGIVMVERDHQVEGILPKRVIVATGAFEKNLVFPNNDLPGVYGAGAVQTLMNLEGVLPGKEVIMIGAGNIGLIVSYQLLQAGVNVKAVVEAAPRIGGYEVHAAKLRRAGVPILTSHTVSYAYGEGKLEGAVIHQLDEKWQPIPGTEKDIKADIMCMAVGLSPLVELFFQAGCEMKFVPELGGYVPALDDCRRTSVGTIYAAGDASGVEEASSAMLTGKIAGLSAANDLAAVDGFEEKFADYQGQLQMLRQGPGGAKIRSGVEKLKEGKCVDYAK</sequence>
<dbReference type="PANTHER" id="PTHR42949">
    <property type="entry name" value="ANAEROBIC GLYCEROL-3-PHOSPHATE DEHYDROGENASE SUBUNIT B"/>
    <property type="match status" value="1"/>
</dbReference>
<gene>
    <name evidence="3" type="primary">hcnB_1</name>
    <name evidence="3" type="ORF">AULFYP135_00120</name>
</gene>
<evidence type="ECO:0000256" key="1">
    <source>
        <dbReference type="ARBA" id="ARBA00023002"/>
    </source>
</evidence>
<dbReference type="InterPro" id="IPR036188">
    <property type="entry name" value="FAD/NAD-bd_sf"/>
</dbReference>
<dbReference type="InterPro" id="IPR001041">
    <property type="entry name" value="2Fe-2S_ferredoxin-type"/>
</dbReference>
<dbReference type="PANTHER" id="PTHR42949:SF3">
    <property type="entry name" value="ANAEROBIC GLYCEROL-3-PHOSPHATE DEHYDROGENASE SUBUNIT B"/>
    <property type="match status" value="1"/>
</dbReference>
<dbReference type="InterPro" id="IPR042204">
    <property type="entry name" value="2Fe-2S-bd_N"/>
</dbReference>
<dbReference type="CDD" id="cd00207">
    <property type="entry name" value="fer2"/>
    <property type="match status" value="1"/>
</dbReference>
<dbReference type="SUPFAM" id="SSF51905">
    <property type="entry name" value="FAD/NAD(P)-binding domain"/>
    <property type="match status" value="1"/>
</dbReference>
<dbReference type="GO" id="GO:0050622">
    <property type="term" value="F:glycine dehydrogenase (cyanide-forming) activity"/>
    <property type="evidence" value="ECO:0007669"/>
    <property type="project" value="UniProtKB-EC"/>
</dbReference>
<dbReference type="InterPro" id="IPR036010">
    <property type="entry name" value="2Fe-2S_ferredoxin-like_sf"/>
</dbReference>
<organism evidence="3">
    <name type="scientific">uncultured Anaerotruncus sp</name>
    <dbReference type="NCBI Taxonomy" id="905011"/>
    <lineage>
        <taxon>Bacteria</taxon>
        <taxon>Bacillati</taxon>
        <taxon>Bacillota</taxon>
        <taxon>Clostridia</taxon>
        <taxon>Eubacteriales</taxon>
        <taxon>Oscillospiraceae</taxon>
        <taxon>Anaerotruncus</taxon>
        <taxon>environmental samples</taxon>
    </lineage>
</organism>
<dbReference type="Pfam" id="PF13510">
    <property type="entry name" value="Fer2_4"/>
    <property type="match status" value="1"/>
</dbReference>
<dbReference type="EMBL" id="CACRSL010000003">
    <property type="protein sequence ID" value="VYS74121.1"/>
    <property type="molecule type" value="Genomic_DNA"/>
</dbReference>
<protein>
    <submittedName>
        <fullName evidence="3">Hydrogen cyanide synthase subunit HcnB</fullName>
        <ecNumber evidence="3">1.4.99.5</ecNumber>
    </submittedName>
</protein>
<dbReference type="InterPro" id="IPR051691">
    <property type="entry name" value="Metab_Enz_Cyan_OpOx_G3PDH"/>
</dbReference>
<accession>A0A6N2R1X8</accession>
<dbReference type="PROSITE" id="PS00197">
    <property type="entry name" value="2FE2S_FER_1"/>
    <property type="match status" value="1"/>
</dbReference>
<dbReference type="PRINTS" id="PR00368">
    <property type="entry name" value="FADPNR"/>
</dbReference>
<dbReference type="AlphaFoldDB" id="A0A6N2R1X8"/>
<dbReference type="GO" id="GO:0051537">
    <property type="term" value="F:2 iron, 2 sulfur cluster binding"/>
    <property type="evidence" value="ECO:0007669"/>
    <property type="project" value="InterPro"/>
</dbReference>
<dbReference type="InterPro" id="IPR023753">
    <property type="entry name" value="FAD/NAD-binding_dom"/>
</dbReference>
<dbReference type="PRINTS" id="PR00469">
    <property type="entry name" value="PNDRDTASEII"/>
</dbReference>
<evidence type="ECO:0000313" key="3">
    <source>
        <dbReference type="EMBL" id="VYS74121.1"/>
    </source>
</evidence>
<dbReference type="EC" id="1.4.99.5" evidence="3"/>
<keyword evidence="1 3" id="KW-0560">Oxidoreductase</keyword>
<proteinExistence type="predicted"/>
<dbReference type="Pfam" id="PF07992">
    <property type="entry name" value="Pyr_redox_2"/>
    <property type="match status" value="1"/>
</dbReference>
<feature type="domain" description="2Fe-2S ferredoxin-type" evidence="2">
    <location>
        <begin position="16"/>
        <end position="98"/>
    </location>
</feature>
<dbReference type="InterPro" id="IPR006058">
    <property type="entry name" value="2Fe2S_fd_BS"/>
</dbReference>
<dbReference type="Gene3D" id="3.10.20.440">
    <property type="entry name" value="2Fe-2S iron-sulphur cluster binding domain, sarcosine oxidase, alpha subunit, N-terminal domain"/>
    <property type="match status" value="1"/>
</dbReference>
<evidence type="ECO:0000259" key="2">
    <source>
        <dbReference type="PROSITE" id="PS51085"/>
    </source>
</evidence>
<dbReference type="SUPFAM" id="SSF54292">
    <property type="entry name" value="2Fe-2S ferredoxin-like"/>
    <property type="match status" value="1"/>
</dbReference>
<name>A0A6N2R1X8_9FIRM</name>
<reference evidence="3" key="1">
    <citation type="submission" date="2019-11" db="EMBL/GenBank/DDBJ databases">
        <authorList>
            <person name="Feng L."/>
        </authorList>
    </citation>
    <scope>NUCLEOTIDE SEQUENCE</scope>
    <source>
        <strain evidence="3">AundefinedLFYP135</strain>
    </source>
</reference>
<dbReference type="PROSITE" id="PS51085">
    <property type="entry name" value="2FE2S_FER_2"/>
    <property type="match status" value="1"/>
</dbReference>